<feature type="signal peptide" evidence="1">
    <location>
        <begin position="1"/>
        <end position="30"/>
    </location>
</feature>
<dbReference type="Proteomes" id="UP001629230">
    <property type="component" value="Unassembled WGS sequence"/>
</dbReference>
<accession>A0ABW9AWR3</accession>
<evidence type="ECO:0000313" key="3">
    <source>
        <dbReference type="Proteomes" id="UP001629230"/>
    </source>
</evidence>
<dbReference type="EMBL" id="JAQQEZ010000018">
    <property type="protein sequence ID" value="MFM0004156.1"/>
    <property type="molecule type" value="Genomic_DNA"/>
</dbReference>
<sequence>MSFDRRSHPLTQRLALALGAALLVTSAAHAAQATQANLANEPADVCPALKHIVDAADFRQLQTQAAAQLPGTSSADDCRANTHAYDCHWRAHWQADGVVTDPLEEFGADIAACFPNVVHDVNTPTRQHFIVTTAERRVSVTASVQGQNELRLRVTR</sequence>
<evidence type="ECO:0000313" key="2">
    <source>
        <dbReference type="EMBL" id="MFM0004156.1"/>
    </source>
</evidence>
<reference evidence="2 3" key="1">
    <citation type="journal article" date="2024" name="Chem. Sci.">
        <title>Discovery of megapolipeptins by genome mining of a Burkholderiales bacteria collection.</title>
        <authorList>
            <person name="Paulo B.S."/>
            <person name="Recchia M.J.J."/>
            <person name="Lee S."/>
            <person name="Fergusson C.H."/>
            <person name="Romanowski S.B."/>
            <person name="Hernandez A."/>
            <person name="Krull N."/>
            <person name="Liu D.Y."/>
            <person name="Cavanagh H."/>
            <person name="Bos A."/>
            <person name="Gray C.A."/>
            <person name="Murphy B.T."/>
            <person name="Linington R.G."/>
            <person name="Eustaquio A.S."/>
        </authorList>
    </citation>
    <scope>NUCLEOTIDE SEQUENCE [LARGE SCALE GENOMIC DNA]</scope>
    <source>
        <strain evidence="2 3">RL17-350-BIC-A</strain>
    </source>
</reference>
<gene>
    <name evidence="2" type="ORF">PQR57_24440</name>
</gene>
<comment type="caution">
    <text evidence="2">The sequence shown here is derived from an EMBL/GenBank/DDBJ whole genome shotgun (WGS) entry which is preliminary data.</text>
</comment>
<evidence type="ECO:0000256" key="1">
    <source>
        <dbReference type="SAM" id="SignalP"/>
    </source>
</evidence>
<keyword evidence="1" id="KW-0732">Signal</keyword>
<protein>
    <submittedName>
        <fullName evidence="2">Uncharacterized protein</fullName>
    </submittedName>
</protein>
<keyword evidence="3" id="KW-1185">Reference proteome</keyword>
<proteinExistence type="predicted"/>
<feature type="chain" id="PRO_5047071413" evidence="1">
    <location>
        <begin position="31"/>
        <end position="156"/>
    </location>
</feature>
<name>A0ABW9AWR3_9BURK</name>
<dbReference type="RefSeq" id="WP_408179062.1">
    <property type="nucleotide sequence ID" value="NZ_JAQQEZ010000018.1"/>
</dbReference>
<organism evidence="2 3">
    <name type="scientific">Paraburkholderia dipogonis</name>
    <dbReference type="NCBI Taxonomy" id="1211383"/>
    <lineage>
        <taxon>Bacteria</taxon>
        <taxon>Pseudomonadati</taxon>
        <taxon>Pseudomonadota</taxon>
        <taxon>Betaproteobacteria</taxon>
        <taxon>Burkholderiales</taxon>
        <taxon>Burkholderiaceae</taxon>
        <taxon>Paraburkholderia</taxon>
    </lineage>
</organism>